<evidence type="ECO:0000313" key="2">
    <source>
        <dbReference type="EMBL" id="GMS90448.1"/>
    </source>
</evidence>
<feature type="transmembrane region" description="Helical" evidence="1">
    <location>
        <begin position="34"/>
        <end position="65"/>
    </location>
</feature>
<feature type="non-terminal residue" evidence="2">
    <location>
        <position position="179"/>
    </location>
</feature>
<dbReference type="InterPro" id="IPR019428">
    <property type="entry name" value="7TM_GPCR_serpentine_rcpt_Str"/>
</dbReference>
<dbReference type="EMBL" id="BTSX01000003">
    <property type="protein sequence ID" value="GMS90448.1"/>
    <property type="molecule type" value="Genomic_DNA"/>
</dbReference>
<dbReference type="Proteomes" id="UP001432027">
    <property type="component" value="Unassembled WGS sequence"/>
</dbReference>
<dbReference type="PANTHER" id="PTHR22943:SF248">
    <property type="entry name" value="SEVEN TM RECEPTOR"/>
    <property type="match status" value="1"/>
</dbReference>
<organism evidence="2 3">
    <name type="scientific">Pristionchus entomophagus</name>
    <dbReference type="NCBI Taxonomy" id="358040"/>
    <lineage>
        <taxon>Eukaryota</taxon>
        <taxon>Metazoa</taxon>
        <taxon>Ecdysozoa</taxon>
        <taxon>Nematoda</taxon>
        <taxon>Chromadorea</taxon>
        <taxon>Rhabditida</taxon>
        <taxon>Rhabditina</taxon>
        <taxon>Diplogasteromorpha</taxon>
        <taxon>Diplogasteroidea</taxon>
        <taxon>Neodiplogasteridae</taxon>
        <taxon>Pristionchus</taxon>
    </lineage>
</organism>
<dbReference type="Pfam" id="PF10326">
    <property type="entry name" value="7TM_GPCR_Str"/>
    <property type="match status" value="1"/>
</dbReference>
<keyword evidence="1" id="KW-0812">Transmembrane</keyword>
<comment type="caution">
    <text evidence="2">The sequence shown here is derived from an EMBL/GenBank/DDBJ whole genome shotgun (WGS) entry which is preliminary data.</text>
</comment>
<proteinExistence type="predicted"/>
<feature type="transmembrane region" description="Helical" evidence="1">
    <location>
        <begin position="123"/>
        <end position="143"/>
    </location>
</feature>
<gene>
    <name evidence="2" type="ORF">PENTCL1PPCAC_12623</name>
</gene>
<feature type="non-terminal residue" evidence="2">
    <location>
        <position position="1"/>
    </location>
</feature>
<evidence type="ECO:0000256" key="1">
    <source>
        <dbReference type="SAM" id="Phobius"/>
    </source>
</evidence>
<name>A0AAV5TCB9_9BILA</name>
<sequence length="179" mass="20553">ILLYAVTVLSIFLNSVLIVVVLNKKCRNVGDYRYLLVANAILSISTSCIVEITHPLIVISEFGFLAVSQSFLDEPGFIENLGTRLFNLTFYEPFCILALQFVHRYNTLVRLEKSTKAQLRKYVCMYFLIFVAFTCLAAVPAYIASMDSDRKRMFFVNASEFTTNYVTRNDSQFLALMFW</sequence>
<evidence type="ECO:0008006" key="4">
    <source>
        <dbReference type="Google" id="ProtNLM"/>
    </source>
</evidence>
<protein>
    <recommendedName>
        <fullName evidence="4">G protein-coupled receptor</fullName>
    </recommendedName>
</protein>
<feature type="transmembrane region" description="Helical" evidence="1">
    <location>
        <begin position="6"/>
        <end position="22"/>
    </location>
</feature>
<accession>A0AAV5TCB9</accession>
<keyword evidence="1" id="KW-1133">Transmembrane helix</keyword>
<evidence type="ECO:0000313" key="3">
    <source>
        <dbReference type="Proteomes" id="UP001432027"/>
    </source>
</evidence>
<dbReference type="PANTHER" id="PTHR22943">
    <property type="entry name" value="7-TRANSMEMBRANE DOMAIN RECEPTOR C.ELEGANS"/>
    <property type="match status" value="1"/>
</dbReference>
<keyword evidence="3" id="KW-1185">Reference proteome</keyword>
<feature type="transmembrane region" description="Helical" evidence="1">
    <location>
        <begin position="85"/>
        <end position="102"/>
    </location>
</feature>
<dbReference type="AlphaFoldDB" id="A0AAV5TCB9"/>
<keyword evidence="1" id="KW-0472">Membrane</keyword>
<reference evidence="2" key="1">
    <citation type="submission" date="2023-10" db="EMBL/GenBank/DDBJ databases">
        <title>Genome assembly of Pristionchus species.</title>
        <authorList>
            <person name="Yoshida K."/>
            <person name="Sommer R.J."/>
        </authorList>
    </citation>
    <scope>NUCLEOTIDE SEQUENCE</scope>
    <source>
        <strain evidence="2">RS0144</strain>
    </source>
</reference>